<dbReference type="PANTHER" id="PTHR35525:SF3">
    <property type="entry name" value="BLL6575 PROTEIN"/>
    <property type="match status" value="1"/>
</dbReference>
<dbReference type="PATRIC" id="fig|307121.4.peg.4924"/>
<evidence type="ECO:0000259" key="1">
    <source>
        <dbReference type="Pfam" id="PF11706"/>
    </source>
</evidence>
<dbReference type="EMBL" id="LT598496">
    <property type="protein sequence ID" value="SBV29253.1"/>
    <property type="molecule type" value="Genomic_DNA"/>
</dbReference>
<accession>A0A1C3N9M6</accession>
<name>A0A1C3N9M6_9ACTN</name>
<dbReference type="Gene3D" id="1.10.3300.10">
    <property type="entry name" value="Jann2411-like domain"/>
    <property type="match status" value="1"/>
</dbReference>
<dbReference type="STRING" id="307121.GA0070620_4823"/>
<evidence type="ECO:0000313" key="2">
    <source>
        <dbReference type="EMBL" id="SBV29253.1"/>
    </source>
</evidence>
<dbReference type="Pfam" id="PF07336">
    <property type="entry name" value="ABATE"/>
    <property type="match status" value="1"/>
</dbReference>
<dbReference type="OrthoDB" id="3531194at2"/>
<dbReference type="PANTHER" id="PTHR35525">
    <property type="entry name" value="BLL6575 PROTEIN"/>
    <property type="match status" value="1"/>
</dbReference>
<evidence type="ECO:0000313" key="3">
    <source>
        <dbReference type="Proteomes" id="UP000199393"/>
    </source>
</evidence>
<dbReference type="InterPro" id="IPR023286">
    <property type="entry name" value="ABATE_dom_sf"/>
</dbReference>
<dbReference type="InterPro" id="IPR021005">
    <property type="entry name" value="Znf_CGNR"/>
</dbReference>
<organism evidence="2 3">
    <name type="scientific">Micromonospora krabiensis</name>
    <dbReference type="NCBI Taxonomy" id="307121"/>
    <lineage>
        <taxon>Bacteria</taxon>
        <taxon>Bacillati</taxon>
        <taxon>Actinomycetota</taxon>
        <taxon>Actinomycetes</taxon>
        <taxon>Micromonosporales</taxon>
        <taxon>Micromonosporaceae</taxon>
        <taxon>Micromonospora</taxon>
    </lineage>
</organism>
<feature type="domain" description="Zinc finger CGNR" evidence="1">
    <location>
        <begin position="134"/>
        <end position="176"/>
    </location>
</feature>
<sequence length="181" mass="19880">MLFAHDTECSLIATAALVNTGGSDGEGLPDVAALDEYYVTHAYSGRHEHTQAELEAVRGLRPRLRRIWDADVDEVVAIVNGLLRENDALPQLITHDDEPYHFHAVPRDAPLATRIAVEAAMAIADLVRGGELSRLRICDHPDCDNVLVDLSRNRSRRFCEAGCGNRAAVSAYRARKAAAQR</sequence>
<dbReference type="Proteomes" id="UP000199393">
    <property type="component" value="Chromosome I"/>
</dbReference>
<keyword evidence="3" id="KW-1185">Reference proteome</keyword>
<gene>
    <name evidence="2" type="ORF">GA0070620_4823</name>
</gene>
<dbReference type="Pfam" id="PF11706">
    <property type="entry name" value="zf-CGNR"/>
    <property type="match status" value="1"/>
</dbReference>
<proteinExistence type="predicted"/>
<protein>
    <submittedName>
        <fullName evidence="2">Putative stress-induced transcription regulator</fullName>
    </submittedName>
</protein>
<dbReference type="AlphaFoldDB" id="A0A1C3N9M6"/>
<reference evidence="3" key="1">
    <citation type="submission" date="2016-06" db="EMBL/GenBank/DDBJ databases">
        <authorList>
            <person name="Varghese N."/>
        </authorList>
    </citation>
    <scope>NUCLEOTIDE SEQUENCE [LARGE SCALE GENOMIC DNA]</scope>
    <source>
        <strain evidence="3">DSM 45344</strain>
    </source>
</reference>
<dbReference type="InterPro" id="IPR010852">
    <property type="entry name" value="ABATE"/>
</dbReference>
<dbReference type="SUPFAM" id="SSF160904">
    <property type="entry name" value="Jann2411-like"/>
    <property type="match status" value="1"/>
</dbReference>
<dbReference type="RefSeq" id="WP_091594428.1">
    <property type="nucleotide sequence ID" value="NZ_JBHRWG010000004.1"/>
</dbReference>